<name>A0AAW1TVE7_9CUCU</name>
<evidence type="ECO:0000313" key="3">
    <source>
        <dbReference type="EMBL" id="KAK9874268.1"/>
    </source>
</evidence>
<evidence type="ECO:0000256" key="1">
    <source>
        <dbReference type="ARBA" id="ARBA00022468"/>
    </source>
</evidence>
<dbReference type="InterPro" id="IPR050302">
    <property type="entry name" value="Rab_GAP_TBC_domain"/>
</dbReference>
<dbReference type="Gene3D" id="1.10.10.750">
    <property type="entry name" value="Ypt/Rab-GAP domain of gyp1p, domain 1"/>
    <property type="match status" value="1"/>
</dbReference>
<feature type="domain" description="Rab-GAP TBC" evidence="2">
    <location>
        <begin position="85"/>
        <end position="273"/>
    </location>
</feature>
<dbReference type="PROSITE" id="PS50086">
    <property type="entry name" value="TBC_RABGAP"/>
    <property type="match status" value="1"/>
</dbReference>
<organism evidence="3 4">
    <name type="scientific">Henosepilachna vigintioctopunctata</name>
    <dbReference type="NCBI Taxonomy" id="420089"/>
    <lineage>
        <taxon>Eukaryota</taxon>
        <taxon>Metazoa</taxon>
        <taxon>Ecdysozoa</taxon>
        <taxon>Arthropoda</taxon>
        <taxon>Hexapoda</taxon>
        <taxon>Insecta</taxon>
        <taxon>Pterygota</taxon>
        <taxon>Neoptera</taxon>
        <taxon>Endopterygota</taxon>
        <taxon>Coleoptera</taxon>
        <taxon>Polyphaga</taxon>
        <taxon>Cucujiformia</taxon>
        <taxon>Coccinelloidea</taxon>
        <taxon>Coccinellidae</taxon>
        <taxon>Epilachninae</taxon>
        <taxon>Epilachnini</taxon>
        <taxon>Henosepilachna</taxon>
    </lineage>
</organism>
<sequence>MASSFNADAVSTCSEASTLVDGSVISNVPDRHGFLGGTQYSSEPRQGPPPETVLRREKKWLKMLSLWNFYMDKNYVKVRERCRKGIPMSIRPKAWLFLCGGRILMEKFPTKYEDCLRDNGNQKYIDDIKKDIHRQFPTHEMFSSEDKPGQHELFSVLKAYSVQNPKIGYCQAQAPIAAFLLMHMPAEQAFWCLVSISDKYLENYYSPKMEVIQRDALILQGLLKKVCRPAYNHLKKVGAEPMLYCTEWFLCAFTRTLPWDTLLRLWDVFLCEGVKILFKTALVIIIGCLGTAKLRKRATGLYETLDVLRNPPEDILLEENLIYNVCRLPLNERDFASEHQAQSLKMKAEKNGNGANKR</sequence>
<accession>A0AAW1TVE7</accession>
<dbReference type="FunFam" id="1.10.8.270:FF:000007">
    <property type="entry name" value="TBC1 domain family member 10A"/>
    <property type="match status" value="1"/>
</dbReference>
<evidence type="ECO:0000313" key="4">
    <source>
        <dbReference type="Proteomes" id="UP001431783"/>
    </source>
</evidence>
<dbReference type="InterPro" id="IPR035969">
    <property type="entry name" value="Rab-GAP_TBC_sf"/>
</dbReference>
<dbReference type="FunFam" id="1.10.10.750:FF:000001">
    <property type="entry name" value="TBC1 domain family member 10A"/>
    <property type="match status" value="1"/>
</dbReference>
<dbReference type="SUPFAM" id="SSF47923">
    <property type="entry name" value="Ypt/Rab-GAP domain of gyp1p"/>
    <property type="match status" value="2"/>
</dbReference>
<dbReference type="EMBL" id="JARQZJ010000031">
    <property type="protein sequence ID" value="KAK9874268.1"/>
    <property type="molecule type" value="Genomic_DNA"/>
</dbReference>
<dbReference type="FunFam" id="1.10.472.80:FF:000008">
    <property type="entry name" value="TBC1 domain family member 10A"/>
    <property type="match status" value="1"/>
</dbReference>
<dbReference type="InterPro" id="IPR000195">
    <property type="entry name" value="Rab-GAP-TBC_dom"/>
</dbReference>
<dbReference type="PANTHER" id="PTHR47219:SF4">
    <property type="entry name" value="TBC1 DOMAIN FAMILY MEMBER 10A"/>
    <property type="match status" value="1"/>
</dbReference>
<dbReference type="GO" id="GO:0005096">
    <property type="term" value="F:GTPase activator activity"/>
    <property type="evidence" value="ECO:0007669"/>
    <property type="project" value="UniProtKB-KW"/>
</dbReference>
<comment type="caution">
    <text evidence="3">The sequence shown here is derived from an EMBL/GenBank/DDBJ whole genome shotgun (WGS) entry which is preliminary data.</text>
</comment>
<keyword evidence="1" id="KW-0343">GTPase activation</keyword>
<keyword evidence="4" id="KW-1185">Reference proteome</keyword>
<dbReference type="Proteomes" id="UP001431783">
    <property type="component" value="Unassembled WGS sequence"/>
</dbReference>
<reference evidence="3 4" key="1">
    <citation type="submission" date="2023-03" db="EMBL/GenBank/DDBJ databases">
        <title>Genome insight into feeding habits of ladybird beetles.</title>
        <authorList>
            <person name="Li H.-S."/>
            <person name="Huang Y.-H."/>
            <person name="Pang H."/>
        </authorList>
    </citation>
    <scope>NUCLEOTIDE SEQUENCE [LARGE SCALE GENOMIC DNA]</scope>
    <source>
        <strain evidence="3">SYSU_2023b</strain>
        <tissue evidence="3">Whole body</tissue>
    </source>
</reference>
<dbReference type="Gene3D" id="1.10.8.270">
    <property type="entry name" value="putative rabgap domain of human tbc1 domain family member 14 like domains"/>
    <property type="match status" value="1"/>
</dbReference>
<proteinExistence type="predicted"/>
<dbReference type="SMART" id="SM00164">
    <property type="entry name" value="TBC"/>
    <property type="match status" value="1"/>
</dbReference>
<dbReference type="AlphaFoldDB" id="A0AAW1TVE7"/>
<dbReference type="PANTHER" id="PTHR47219">
    <property type="entry name" value="RAB GTPASE-ACTIVATING PROTEIN 1-LIKE"/>
    <property type="match status" value="1"/>
</dbReference>
<dbReference type="Gene3D" id="1.10.472.80">
    <property type="entry name" value="Ypt/Rab-GAP domain of gyp1p, domain 3"/>
    <property type="match status" value="1"/>
</dbReference>
<dbReference type="GO" id="GO:0005886">
    <property type="term" value="C:plasma membrane"/>
    <property type="evidence" value="ECO:0007669"/>
    <property type="project" value="UniProtKB-ARBA"/>
</dbReference>
<gene>
    <name evidence="3" type="ORF">WA026_002621</name>
</gene>
<dbReference type="GO" id="GO:0031267">
    <property type="term" value="F:small GTPase binding"/>
    <property type="evidence" value="ECO:0007669"/>
    <property type="project" value="TreeGrafter"/>
</dbReference>
<evidence type="ECO:0000259" key="2">
    <source>
        <dbReference type="PROSITE" id="PS50086"/>
    </source>
</evidence>
<dbReference type="Pfam" id="PF00566">
    <property type="entry name" value="RabGAP-TBC"/>
    <property type="match status" value="1"/>
</dbReference>
<protein>
    <recommendedName>
        <fullName evidence="2">Rab-GAP TBC domain-containing protein</fullName>
    </recommendedName>
</protein>